<organism evidence="1 2">
    <name type="scientific">Populus alba</name>
    <name type="common">White poplar</name>
    <dbReference type="NCBI Taxonomy" id="43335"/>
    <lineage>
        <taxon>Eukaryota</taxon>
        <taxon>Viridiplantae</taxon>
        <taxon>Streptophyta</taxon>
        <taxon>Embryophyta</taxon>
        <taxon>Tracheophyta</taxon>
        <taxon>Spermatophyta</taxon>
        <taxon>Magnoliopsida</taxon>
        <taxon>eudicotyledons</taxon>
        <taxon>Gunneridae</taxon>
        <taxon>Pentapetalae</taxon>
        <taxon>rosids</taxon>
        <taxon>fabids</taxon>
        <taxon>Malpighiales</taxon>
        <taxon>Salicaceae</taxon>
        <taxon>Saliceae</taxon>
        <taxon>Populus</taxon>
    </lineage>
</organism>
<evidence type="ECO:0000313" key="1">
    <source>
        <dbReference type="EMBL" id="KAL3581358.1"/>
    </source>
</evidence>
<protein>
    <submittedName>
        <fullName evidence="1">Uncharacterized protein</fullName>
    </submittedName>
</protein>
<accession>A0ACC4BTX8</accession>
<proteinExistence type="predicted"/>
<dbReference type="EMBL" id="RCHU02000008">
    <property type="protein sequence ID" value="KAL3581358.1"/>
    <property type="molecule type" value="Genomic_DNA"/>
</dbReference>
<comment type="caution">
    <text evidence="1">The sequence shown here is derived from an EMBL/GenBank/DDBJ whole genome shotgun (WGS) entry which is preliminary data.</text>
</comment>
<dbReference type="Proteomes" id="UP000309997">
    <property type="component" value="Unassembled WGS sequence"/>
</dbReference>
<reference evidence="1 2" key="1">
    <citation type="journal article" date="2024" name="Plant Biotechnol. J.">
        <title>Genome and CRISPR/Cas9 system of a widespread forest tree (Populus alba) in the world.</title>
        <authorList>
            <person name="Liu Y.J."/>
            <person name="Jiang P.F."/>
            <person name="Han X.M."/>
            <person name="Li X.Y."/>
            <person name="Wang H.M."/>
            <person name="Wang Y.J."/>
            <person name="Wang X.X."/>
            <person name="Zeng Q.Y."/>
        </authorList>
    </citation>
    <scope>NUCLEOTIDE SEQUENCE [LARGE SCALE GENOMIC DNA]</scope>
    <source>
        <strain evidence="2">cv. PAL-ZL1</strain>
    </source>
</reference>
<gene>
    <name evidence="1" type="ORF">D5086_015690</name>
</gene>
<name>A0ACC4BTX8_POPAL</name>
<evidence type="ECO:0000313" key="2">
    <source>
        <dbReference type="Proteomes" id="UP000309997"/>
    </source>
</evidence>
<keyword evidence="2" id="KW-1185">Reference proteome</keyword>
<sequence>MPPEVSSSSQVIVNKTFEVPSIVDAKSLMECQLATVAFSFKPRFPHSTCGLHNLENFARNGYDSTTLARHGPPVIIVMSVEDAHFMGPWYYSD</sequence>